<feature type="transmembrane region" description="Helical" evidence="1">
    <location>
        <begin position="21"/>
        <end position="41"/>
    </location>
</feature>
<feature type="transmembrane region" description="Helical" evidence="1">
    <location>
        <begin position="143"/>
        <end position="165"/>
    </location>
</feature>
<keyword evidence="1" id="KW-0812">Transmembrane</keyword>
<comment type="caution">
    <text evidence="2">The sequence shown here is derived from an EMBL/GenBank/DDBJ whole genome shotgun (WGS) entry which is preliminary data.</text>
</comment>
<proteinExistence type="predicted"/>
<feature type="transmembrane region" description="Helical" evidence="1">
    <location>
        <begin position="103"/>
        <end position="131"/>
    </location>
</feature>
<keyword evidence="1" id="KW-1133">Transmembrane helix</keyword>
<evidence type="ECO:0000313" key="2">
    <source>
        <dbReference type="EMBL" id="GAA3845827.1"/>
    </source>
</evidence>
<keyword evidence="3" id="KW-1185">Reference proteome</keyword>
<reference evidence="3" key="1">
    <citation type="journal article" date="2019" name="Int. J. Syst. Evol. Microbiol.">
        <title>The Global Catalogue of Microorganisms (GCM) 10K type strain sequencing project: providing services to taxonomists for standard genome sequencing and annotation.</title>
        <authorList>
            <consortium name="The Broad Institute Genomics Platform"/>
            <consortium name="The Broad Institute Genome Sequencing Center for Infectious Disease"/>
            <person name="Wu L."/>
            <person name="Ma J."/>
        </authorList>
    </citation>
    <scope>NUCLEOTIDE SEQUENCE [LARGE SCALE GENOMIC DNA]</scope>
    <source>
        <strain evidence="3">JCM 16908</strain>
    </source>
</reference>
<dbReference type="RefSeq" id="WP_344953389.1">
    <property type="nucleotide sequence ID" value="NZ_BAAAZR010000063.1"/>
</dbReference>
<dbReference type="EMBL" id="BAAAZR010000063">
    <property type="protein sequence ID" value="GAA3845827.1"/>
    <property type="molecule type" value="Genomic_DNA"/>
</dbReference>
<feature type="transmembrane region" description="Helical" evidence="1">
    <location>
        <begin position="172"/>
        <end position="193"/>
    </location>
</feature>
<dbReference type="Pfam" id="PF12730">
    <property type="entry name" value="ABC2_membrane_4"/>
    <property type="match status" value="1"/>
</dbReference>
<protein>
    <submittedName>
        <fullName evidence="2">ABC transporter permease</fullName>
    </submittedName>
</protein>
<keyword evidence="1" id="KW-0472">Membrane</keyword>
<gene>
    <name evidence="2" type="ORF">GCM10022226_81580</name>
</gene>
<name>A0ABP7JII0_9ACTN</name>
<accession>A0ABP7JII0</accession>
<feature type="transmembrane region" description="Helical" evidence="1">
    <location>
        <begin position="61"/>
        <end position="82"/>
    </location>
</feature>
<evidence type="ECO:0000313" key="3">
    <source>
        <dbReference type="Proteomes" id="UP001500888"/>
    </source>
</evidence>
<dbReference type="Proteomes" id="UP001500888">
    <property type="component" value="Unassembled WGS sequence"/>
</dbReference>
<feature type="transmembrane region" description="Helical" evidence="1">
    <location>
        <begin position="222"/>
        <end position="245"/>
    </location>
</feature>
<evidence type="ECO:0000256" key="1">
    <source>
        <dbReference type="SAM" id="Phobius"/>
    </source>
</evidence>
<organism evidence="2 3">
    <name type="scientific">Sphaerisporangium flaviroseum</name>
    <dbReference type="NCBI Taxonomy" id="509199"/>
    <lineage>
        <taxon>Bacteria</taxon>
        <taxon>Bacillati</taxon>
        <taxon>Actinomycetota</taxon>
        <taxon>Actinomycetes</taxon>
        <taxon>Streptosporangiales</taxon>
        <taxon>Streptosporangiaceae</taxon>
        <taxon>Sphaerisporangium</taxon>
    </lineage>
</organism>
<sequence>MIRLVRAELQKVFTTRMVWGMLALSLGFTAIGLVALSILSGGQGAPSLSEPDGVRNLFSQAGSGLVFAFVIGTLLITGEYRFQTITHTFLVTPRRQRVVGAKLVACAIVGTFFGLAGIALAFAVGVPAMLIKGASLSLIGADVARVCAGTVAAMALYTILGLALGSLLRNQVAAIVVGIGWVYVLENLLVALLPSVGKWLPGGAAQAVYGVSSPLGGGYLPAWAGAALLIGYAALFATVASVTTIRRDIT</sequence>